<sequence>MKLGMRMDIYPTCSWPDLVLGISPHSDSSSITLLVQDDLTALQIKHKEEWVTAKLAPNAIVVNTGGDVEVWSYKSIEHRALINEKKPRISVATFVIPGDDVELNPLETMVDENHRPRIYKNDVTYVEYLRYTLAKKMDGKASNLEHLSYRCK</sequence>
<dbReference type="Gramene" id="OE9A047459T1">
    <property type="protein sequence ID" value="OE9A047459C1"/>
    <property type="gene ID" value="OE9A047459"/>
</dbReference>
<dbReference type="OrthoDB" id="288590at2759"/>
<evidence type="ECO:0000259" key="3">
    <source>
        <dbReference type="PROSITE" id="PS51471"/>
    </source>
</evidence>
<evidence type="ECO:0000256" key="2">
    <source>
        <dbReference type="ARBA" id="ARBA00023004"/>
    </source>
</evidence>
<dbReference type="GO" id="GO:0046872">
    <property type="term" value="F:metal ion binding"/>
    <property type="evidence" value="ECO:0007669"/>
    <property type="project" value="UniProtKB-KW"/>
</dbReference>
<protein>
    <submittedName>
        <fullName evidence="4">S-norcoclaurine synthase 1-like</fullName>
    </submittedName>
</protein>
<name>A0A8S0RF80_OLEEU</name>
<evidence type="ECO:0000313" key="5">
    <source>
        <dbReference type="Proteomes" id="UP000594638"/>
    </source>
</evidence>
<dbReference type="Gene3D" id="2.60.120.330">
    <property type="entry name" value="B-lactam Antibiotic, Isopenicillin N Synthase, Chain"/>
    <property type="match status" value="1"/>
</dbReference>
<dbReference type="InterPro" id="IPR044861">
    <property type="entry name" value="IPNS-like_FE2OG_OXY"/>
</dbReference>
<dbReference type="EMBL" id="CACTIH010002768">
    <property type="protein sequence ID" value="CAA2977072.1"/>
    <property type="molecule type" value="Genomic_DNA"/>
</dbReference>
<proteinExistence type="predicted"/>
<dbReference type="Pfam" id="PF03171">
    <property type="entry name" value="2OG-FeII_Oxy"/>
    <property type="match status" value="1"/>
</dbReference>
<accession>A0A8S0RF80</accession>
<dbReference type="InterPro" id="IPR027443">
    <property type="entry name" value="IPNS-like_sf"/>
</dbReference>
<dbReference type="AlphaFoldDB" id="A0A8S0RF80"/>
<dbReference type="InterPro" id="IPR005123">
    <property type="entry name" value="Oxoglu/Fe-dep_dioxygenase_dom"/>
</dbReference>
<keyword evidence="1" id="KW-0479">Metal-binding</keyword>
<evidence type="ECO:0000313" key="4">
    <source>
        <dbReference type="EMBL" id="CAA2977072.1"/>
    </source>
</evidence>
<dbReference type="SUPFAM" id="SSF51197">
    <property type="entry name" value="Clavaminate synthase-like"/>
    <property type="match status" value="1"/>
</dbReference>
<dbReference type="Proteomes" id="UP000594638">
    <property type="component" value="Unassembled WGS sequence"/>
</dbReference>
<keyword evidence="2" id="KW-0408">Iron</keyword>
<evidence type="ECO:0000256" key="1">
    <source>
        <dbReference type="ARBA" id="ARBA00022723"/>
    </source>
</evidence>
<feature type="domain" description="Fe2OG dioxygenase" evidence="3">
    <location>
        <begin position="1"/>
        <end position="97"/>
    </location>
</feature>
<organism evidence="4 5">
    <name type="scientific">Olea europaea subsp. europaea</name>
    <dbReference type="NCBI Taxonomy" id="158383"/>
    <lineage>
        <taxon>Eukaryota</taxon>
        <taxon>Viridiplantae</taxon>
        <taxon>Streptophyta</taxon>
        <taxon>Embryophyta</taxon>
        <taxon>Tracheophyta</taxon>
        <taxon>Spermatophyta</taxon>
        <taxon>Magnoliopsida</taxon>
        <taxon>eudicotyledons</taxon>
        <taxon>Gunneridae</taxon>
        <taxon>Pentapetalae</taxon>
        <taxon>asterids</taxon>
        <taxon>lamiids</taxon>
        <taxon>Lamiales</taxon>
        <taxon>Oleaceae</taxon>
        <taxon>Oleeae</taxon>
        <taxon>Olea</taxon>
    </lineage>
</organism>
<feature type="non-terminal residue" evidence="4">
    <location>
        <position position="1"/>
    </location>
</feature>
<reference evidence="4 5" key="1">
    <citation type="submission" date="2019-12" db="EMBL/GenBank/DDBJ databases">
        <authorList>
            <person name="Alioto T."/>
            <person name="Alioto T."/>
            <person name="Gomez Garrido J."/>
        </authorList>
    </citation>
    <scope>NUCLEOTIDE SEQUENCE [LARGE SCALE GENOMIC DNA]</scope>
</reference>
<comment type="caution">
    <text evidence="4">The sequence shown here is derived from an EMBL/GenBank/DDBJ whole genome shotgun (WGS) entry which is preliminary data.</text>
</comment>
<dbReference type="PANTHER" id="PTHR47991">
    <property type="entry name" value="OXOGLUTARATE/IRON-DEPENDENT DIOXYGENASE"/>
    <property type="match status" value="1"/>
</dbReference>
<dbReference type="PROSITE" id="PS51471">
    <property type="entry name" value="FE2OG_OXY"/>
    <property type="match status" value="1"/>
</dbReference>
<dbReference type="InterPro" id="IPR050295">
    <property type="entry name" value="Plant_2OG-oxidoreductases"/>
</dbReference>
<keyword evidence="5" id="KW-1185">Reference proteome</keyword>
<gene>
    <name evidence="4" type="ORF">OLEA9_A047459</name>
</gene>